<dbReference type="SMART" id="SM00479">
    <property type="entry name" value="EXOIII"/>
    <property type="match status" value="1"/>
</dbReference>
<dbReference type="OMA" id="CGMEQDI"/>
<evidence type="ECO:0000256" key="7">
    <source>
        <dbReference type="ARBA" id="ARBA00025769"/>
    </source>
</evidence>
<comment type="similarity">
    <text evidence="7">Belongs to the exonuclease superfamily. TREX family.</text>
</comment>
<dbReference type="InterPro" id="IPR036397">
    <property type="entry name" value="RNaseH_sf"/>
</dbReference>
<dbReference type="OrthoDB" id="10250935at2759"/>
<dbReference type="VEuPathDB" id="AmoebaDB:NF0053460"/>
<keyword evidence="10" id="KW-1185">Reference proteome</keyword>
<dbReference type="InterPro" id="IPR013087">
    <property type="entry name" value="Znf_C2H2_type"/>
</dbReference>
<dbReference type="GO" id="GO:0003676">
    <property type="term" value="F:nucleic acid binding"/>
    <property type="evidence" value="ECO:0007669"/>
    <property type="project" value="InterPro"/>
</dbReference>
<evidence type="ECO:0000259" key="8">
    <source>
        <dbReference type="PROSITE" id="PS00028"/>
    </source>
</evidence>
<feature type="domain" description="C2H2-type" evidence="8">
    <location>
        <begin position="584"/>
        <end position="604"/>
    </location>
</feature>
<dbReference type="GO" id="GO:0008296">
    <property type="term" value="F:3'-5'-DNA exonuclease activity"/>
    <property type="evidence" value="ECO:0007669"/>
    <property type="project" value="TreeGrafter"/>
</dbReference>
<accession>A0A6A5BE05</accession>
<protein>
    <recommendedName>
        <fullName evidence="8">C2H2-type domain-containing protein</fullName>
    </recommendedName>
</protein>
<proteinExistence type="inferred from homology"/>
<keyword evidence="6" id="KW-0460">Magnesium</keyword>
<dbReference type="VEuPathDB" id="AmoebaDB:NF0131830"/>
<organism evidence="9 10">
    <name type="scientific">Naegleria fowleri</name>
    <name type="common">Brain eating amoeba</name>
    <dbReference type="NCBI Taxonomy" id="5763"/>
    <lineage>
        <taxon>Eukaryota</taxon>
        <taxon>Discoba</taxon>
        <taxon>Heterolobosea</taxon>
        <taxon>Tetramitia</taxon>
        <taxon>Eutetramitia</taxon>
        <taxon>Vahlkampfiidae</taxon>
        <taxon>Naegleria</taxon>
    </lineage>
</organism>
<dbReference type="GeneID" id="68112896"/>
<dbReference type="Gene3D" id="3.30.420.10">
    <property type="entry name" value="Ribonuclease H-like superfamily/Ribonuclease H"/>
    <property type="match status" value="1"/>
</dbReference>
<comment type="cofactor">
    <cofactor evidence="1">
        <name>Mg(2+)</name>
        <dbReference type="ChEBI" id="CHEBI:18420"/>
    </cofactor>
</comment>
<dbReference type="EMBL" id="VFQX01000046">
    <property type="protein sequence ID" value="KAF0975307.1"/>
    <property type="molecule type" value="Genomic_DNA"/>
</dbReference>
<dbReference type="PROSITE" id="PS00028">
    <property type="entry name" value="ZINC_FINGER_C2H2_1"/>
    <property type="match status" value="1"/>
</dbReference>
<reference evidence="9 10" key="1">
    <citation type="journal article" date="2019" name="Sci. Rep.">
        <title>Nanopore sequencing improves the draft genome of the human pathogenic amoeba Naegleria fowleri.</title>
        <authorList>
            <person name="Liechti N."/>
            <person name="Schurch N."/>
            <person name="Bruggmann R."/>
            <person name="Wittwer M."/>
        </authorList>
    </citation>
    <scope>NUCLEOTIDE SEQUENCE [LARGE SCALE GENOMIC DNA]</scope>
    <source>
        <strain evidence="9 10">ATCC 30894</strain>
    </source>
</reference>
<dbReference type="PANTHER" id="PTHR13058">
    <property type="entry name" value="THREE PRIME REPAIR EXONUCLEASE 1, 2"/>
    <property type="match status" value="1"/>
</dbReference>
<dbReference type="GO" id="GO:0005737">
    <property type="term" value="C:cytoplasm"/>
    <property type="evidence" value="ECO:0007669"/>
    <property type="project" value="TreeGrafter"/>
</dbReference>
<name>A0A6A5BE05_NAEFO</name>
<evidence type="ECO:0000256" key="5">
    <source>
        <dbReference type="ARBA" id="ARBA00022839"/>
    </source>
</evidence>
<evidence type="ECO:0000256" key="1">
    <source>
        <dbReference type="ARBA" id="ARBA00001946"/>
    </source>
</evidence>
<dbReference type="GO" id="GO:0046872">
    <property type="term" value="F:metal ion binding"/>
    <property type="evidence" value="ECO:0007669"/>
    <property type="project" value="UniProtKB-KW"/>
</dbReference>
<evidence type="ECO:0000313" key="10">
    <source>
        <dbReference type="Proteomes" id="UP000444721"/>
    </source>
</evidence>
<dbReference type="GO" id="GO:0006308">
    <property type="term" value="P:DNA catabolic process"/>
    <property type="evidence" value="ECO:0007669"/>
    <property type="project" value="TreeGrafter"/>
</dbReference>
<keyword evidence="2" id="KW-0540">Nuclease</keyword>
<dbReference type="InterPro" id="IPR013520">
    <property type="entry name" value="Ribonucl_H"/>
</dbReference>
<gene>
    <name evidence="9" type="ORF">FDP41_005678</name>
</gene>
<dbReference type="VEuPathDB" id="AmoebaDB:NfTy_058590"/>
<dbReference type="RefSeq" id="XP_044560020.1">
    <property type="nucleotide sequence ID" value="XM_044709228.1"/>
</dbReference>
<dbReference type="AlphaFoldDB" id="A0A6A5BE05"/>
<dbReference type="InterPro" id="IPR012337">
    <property type="entry name" value="RNaseH-like_sf"/>
</dbReference>
<evidence type="ECO:0000256" key="4">
    <source>
        <dbReference type="ARBA" id="ARBA00022801"/>
    </source>
</evidence>
<dbReference type="SUPFAM" id="SSF53098">
    <property type="entry name" value="Ribonuclease H-like"/>
    <property type="match status" value="1"/>
</dbReference>
<dbReference type="PANTHER" id="PTHR13058:SF19">
    <property type="entry name" value="LD40940P"/>
    <property type="match status" value="1"/>
</dbReference>
<comment type="caution">
    <text evidence="9">The sequence shown here is derived from an EMBL/GenBank/DDBJ whole genome shotgun (WGS) entry which is preliminary data.</text>
</comment>
<keyword evidence="5" id="KW-0269">Exonuclease</keyword>
<dbReference type="Proteomes" id="UP000444721">
    <property type="component" value="Unassembled WGS sequence"/>
</dbReference>
<keyword evidence="4" id="KW-0378">Hydrolase</keyword>
<evidence type="ECO:0000256" key="6">
    <source>
        <dbReference type="ARBA" id="ARBA00022842"/>
    </source>
</evidence>
<evidence type="ECO:0000313" key="9">
    <source>
        <dbReference type="EMBL" id="KAF0975307.1"/>
    </source>
</evidence>
<keyword evidence="3" id="KW-0479">Metal-binding</keyword>
<dbReference type="VEuPathDB" id="AmoebaDB:FDP41_005678"/>
<sequence length="960" mass="110042">MEFVKNVMNAMKQNYAIISEQLIENQNTKTAHLVARTQEYKNVIKSLKAKISRRDTTIKNFELIEEKDQKHYLVELLSIALEEGKLHETQFFYQLLENTLQNLVSSKNVNGFRYKECIIHWCLLLRFYGGSRLWNILKGNSPGETITSENALDKLNLLLPSISTIKSYLPDLSFGNLVDSDLKDIVKAMALNNISNKIIISYDEIEIRGGLCVMKSTGKVIGFTNCSEKSFEDIYNTKREITPDDIASHVCQFFATTIDGEMSFPICFGGHKSNHYEFITKKMTEIRDQFKRTSYGDYVLEVVGGCSDGLAGNYQYATSHTNENYVHLFDWSHLLKRLRNCLLKGDDLIIEKESFSMNTLLKVRNEPQLRDWVSENIIYPVDIMKMEPVFALIDSNVISGIEQSKQIGCCALAKYLTLMQQIHQIFDDERCSNWNEKKQLIESVLTTLKEWKDANSNIISDELYSHIVMTMTSLRSLFEKYGNHTQIKACGISTLICYGNCNVSLDYSELHRKHYVKKHILQEDDEDTLLEKDQTISEEMYEYVLDVTQDFLPQKNVMLIREYLCKQAPVADDGTIMNNIFLSCPECNQIMVRQRSFIKHLQCHNYSPQQCKDTLYNTIITSLKSRQFGQHVEGIVEEIATKLVTNTFKQIRIRTEPELPKESVITFNSEKGLFVPSNEKQSQAENISTSNIATIDSISEDSTQMSETSPQNKYVFFDFETTGLWKNDDPPKITEYCFVDVLTGAVLYGLVNPGKVFSNQAQSITGLNLNSLRSKLPIEGHVNDIIQFLNNNSQGKTYLIAHNGDRLDFKVFAKEFFGKFSEFNHDNIVFVDSLRLMKSESTLHNCLPRKMTKKGKSKPVFAEDVLIEHFNLGNVNNSHCAFYDVIGLLNILIKFYGNLDDALKAIECFNTNQLKRKKEKINDNNDDEHKAKKKVECRCKKGNSLNCNCAKLGRICDATY</sequence>
<dbReference type="VEuPathDB" id="AmoebaDB:NF0132290"/>
<evidence type="ECO:0000256" key="3">
    <source>
        <dbReference type="ARBA" id="ARBA00022723"/>
    </source>
</evidence>
<evidence type="ECO:0000256" key="2">
    <source>
        <dbReference type="ARBA" id="ARBA00022722"/>
    </source>
</evidence>
<dbReference type="InterPro" id="IPR040393">
    <property type="entry name" value="TREX1/2"/>
</dbReference>